<evidence type="ECO:0000313" key="2">
    <source>
        <dbReference type="Proteomes" id="UP000190102"/>
    </source>
</evidence>
<proteinExistence type="predicted"/>
<name>A0A1T4K1K7_9BACT</name>
<dbReference type="STRING" id="115783.SAMN02745119_00254"/>
<organism evidence="1 2">
    <name type="scientific">Trichlorobacter thiogenes</name>
    <dbReference type="NCBI Taxonomy" id="115783"/>
    <lineage>
        <taxon>Bacteria</taxon>
        <taxon>Pseudomonadati</taxon>
        <taxon>Thermodesulfobacteriota</taxon>
        <taxon>Desulfuromonadia</taxon>
        <taxon>Geobacterales</taxon>
        <taxon>Geobacteraceae</taxon>
        <taxon>Trichlorobacter</taxon>
    </lineage>
</organism>
<protein>
    <submittedName>
        <fullName evidence="1">Uncharacterized protein</fullName>
    </submittedName>
</protein>
<dbReference type="RefSeq" id="WP_078788560.1">
    <property type="nucleotide sequence ID" value="NZ_FUWR01000001.1"/>
</dbReference>
<evidence type="ECO:0000313" key="1">
    <source>
        <dbReference type="EMBL" id="SJZ36356.1"/>
    </source>
</evidence>
<accession>A0A1T4K1K7</accession>
<dbReference type="EMBL" id="FUWR01000001">
    <property type="protein sequence ID" value="SJZ36356.1"/>
    <property type="molecule type" value="Genomic_DNA"/>
</dbReference>
<reference evidence="2" key="1">
    <citation type="submission" date="2017-02" db="EMBL/GenBank/DDBJ databases">
        <authorList>
            <person name="Varghese N."/>
            <person name="Submissions S."/>
        </authorList>
    </citation>
    <scope>NUCLEOTIDE SEQUENCE [LARGE SCALE GENOMIC DNA]</scope>
    <source>
        <strain evidence="2">ATCC BAA-34</strain>
    </source>
</reference>
<keyword evidence="2" id="KW-1185">Reference proteome</keyword>
<dbReference type="OrthoDB" id="5398312at2"/>
<dbReference type="AlphaFoldDB" id="A0A1T4K1K7"/>
<dbReference type="Proteomes" id="UP000190102">
    <property type="component" value="Unassembled WGS sequence"/>
</dbReference>
<gene>
    <name evidence="1" type="ORF">SAMN02745119_00254</name>
</gene>
<sequence length="85" mass="9295">MLANIGVDIYKTWSEDQRRAEIGKLVEGHRAGLSLEIMFQMASAIAGSPDSARDHLAALIPAEERHKMVTRLKGTDQAVAASFLM</sequence>